<dbReference type="GO" id="GO:0003677">
    <property type="term" value="F:DNA binding"/>
    <property type="evidence" value="ECO:0007669"/>
    <property type="project" value="UniProtKB-KW"/>
</dbReference>
<dbReference type="Proteomes" id="UP000292346">
    <property type="component" value="Unassembled WGS sequence"/>
</dbReference>
<name>A0A4R0HIE1_9ACTN</name>
<keyword evidence="3" id="KW-0731">Sigma factor</keyword>
<evidence type="ECO:0000313" key="9">
    <source>
        <dbReference type="Proteomes" id="UP000292346"/>
    </source>
</evidence>
<dbReference type="PANTHER" id="PTHR43133">
    <property type="entry name" value="RNA POLYMERASE ECF-TYPE SIGMA FACTO"/>
    <property type="match status" value="1"/>
</dbReference>
<evidence type="ECO:0000256" key="3">
    <source>
        <dbReference type="ARBA" id="ARBA00023082"/>
    </source>
</evidence>
<gene>
    <name evidence="8" type="ORF">E0H45_07385</name>
</gene>
<dbReference type="SUPFAM" id="SSF88659">
    <property type="entry name" value="Sigma3 and sigma4 domains of RNA polymerase sigma factors"/>
    <property type="match status" value="1"/>
</dbReference>
<dbReference type="AlphaFoldDB" id="A0A4R0HIE1"/>
<evidence type="ECO:0000256" key="1">
    <source>
        <dbReference type="ARBA" id="ARBA00010641"/>
    </source>
</evidence>
<feature type="domain" description="RNA polymerase sigma-70 region 2" evidence="6">
    <location>
        <begin position="36"/>
        <end position="103"/>
    </location>
</feature>
<sequence length="194" mass="21826">MQPGARLTRYLTVRKRPTKTGGRVASNRDQDFTDYVRAHRGRMMRIARLLTSGDAHWAEDLVQTALTKLYVKWGAVRPETGAARYADKILVNVFLDEKRRFWRHRETLTGEVAELGAQAGSGPEDRLTVLAALERLPRRQRAAVVLRYFCDLDVAAAAELMGSSQGTVKSQTARGLDKLRDLIGEPLNTLEHVR</sequence>
<feature type="domain" description="RNA polymerase sigma factor 70 region 4 type 2" evidence="7">
    <location>
        <begin position="128"/>
        <end position="179"/>
    </location>
</feature>
<keyword evidence="2" id="KW-0805">Transcription regulation</keyword>
<dbReference type="Gene3D" id="1.10.10.10">
    <property type="entry name" value="Winged helix-like DNA-binding domain superfamily/Winged helix DNA-binding domain"/>
    <property type="match status" value="1"/>
</dbReference>
<evidence type="ECO:0000259" key="7">
    <source>
        <dbReference type="Pfam" id="PF08281"/>
    </source>
</evidence>
<evidence type="ECO:0000256" key="2">
    <source>
        <dbReference type="ARBA" id="ARBA00023015"/>
    </source>
</evidence>
<evidence type="ECO:0000256" key="5">
    <source>
        <dbReference type="ARBA" id="ARBA00023163"/>
    </source>
</evidence>
<comment type="caution">
    <text evidence="8">The sequence shown here is derived from an EMBL/GenBank/DDBJ whole genome shotgun (WGS) entry which is preliminary data.</text>
</comment>
<dbReference type="Pfam" id="PF08281">
    <property type="entry name" value="Sigma70_r4_2"/>
    <property type="match status" value="1"/>
</dbReference>
<dbReference type="InterPro" id="IPR007627">
    <property type="entry name" value="RNA_pol_sigma70_r2"/>
</dbReference>
<reference evidence="8 9" key="1">
    <citation type="submission" date="2019-02" db="EMBL/GenBank/DDBJ databases">
        <title>Kribbella capetownensis sp. nov. and Kribbella speibonae sp. nov., isolated from soil.</title>
        <authorList>
            <person name="Curtis S.M."/>
            <person name="Norton I."/>
            <person name="Everest G.J."/>
            <person name="Meyers P.R."/>
        </authorList>
    </citation>
    <scope>NUCLEOTIDE SEQUENCE [LARGE SCALE GENOMIC DNA]</scope>
    <source>
        <strain evidence="8 9">KCTC 29219</strain>
    </source>
</reference>
<evidence type="ECO:0000313" key="8">
    <source>
        <dbReference type="EMBL" id="TCC11105.1"/>
    </source>
</evidence>
<dbReference type="InterPro" id="IPR013325">
    <property type="entry name" value="RNA_pol_sigma_r2"/>
</dbReference>
<dbReference type="NCBIfam" id="TIGR02983">
    <property type="entry name" value="SigE-fam_strep"/>
    <property type="match status" value="1"/>
</dbReference>
<evidence type="ECO:0000256" key="4">
    <source>
        <dbReference type="ARBA" id="ARBA00023125"/>
    </source>
</evidence>
<dbReference type="SUPFAM" id="SSF88946">
    <property type="entry name" value="Sigma2 domain of RNA polymerase sigma factors"/>
    <property type="match status" value="1"/>
</dbReference>
<dbReference type="InterPro" id="IPR036388">
    <property type="entry name" value="WH-like_DNA-bd_sf"/>
</dbReference>
<dbReference type="GO" id="GO:0016987">
    <property type="term" value="F:sigma factor activity"/>
    <property type="evidence" value="ECO:0007669"/>
    <property type="project" value="UniProtKB-KW"/>
</dbReference>
<dbReference type="InterPro" id="IPR013324">
    <property type="entry name" value="RNA_pol_sigma_r3/r4-like"/>
</dbReference>
<comment type="similarity">
    <text evidence="1">Belongs to the sigma-70 factor family. ECF subfamily.</text>
</comment>
<keyword evidence="5" id="KW-0804">Transcription</keyword>
<dbReference type="EMBL" id="SJJZ01000001">
    <property type="protein sequence ID" value="TCC11105.1"/>
    <property type="molecule type" value="Genomic_DNA"/>
</dbReference>
<dbReference type="CDD" id="cd06171">
    <property type="entry name" value="Sigma70_r4"/>
    <property type="match status" value="1"/>
</dbReference>
<protein>
    <submittedName>
        <fullName evidence="8">SigE family RNA polymerase sigma factor</fullName>
    </submittedName>
</protein>
<dbReference type="PANTHER" id="PTHR43133:SF50">
    <property type="entry name" value="ECF RNA POLYMERASE SIGMA FACTOR SIGM"/>
    <property type="match status" value="1"/>
</dbReference>
<dbReference type="InterPro" id="IPR039425">
    <property type="entry name" value="RNA_pol_sigma-70-like"/>
</dbReference>
<dbReference type="OrthoDB" id="3292386at2"/>
<accession>A0A4R0HIE1</accession>
<dbReference type="Gene3D" id="1.10.1740.10">
    <property type="match status" value="1"/>
</dbReference>
<dbReference type="GO" id="GO:0006352">
    <property type="term" value="P:DNA-templated transcription initiation"/>
    <property type="evidence" value="ECO:0007669"/>
    <property type="project" value="InterPro"/>
</dbReference>
<evidence type="ECO:0000259" key="6">
    <source>
        <dbReference type="Pfam" id="PF04542"/>
    </source>
</evidence>
<keyword evidence="4" id="KW-0238">DNA-binding</keyword>
<dbReference type="InterPro" id="IPR014284">
    <property type="entry name" value="RNA_pol_sigma-70_dom"/>
</dbReference>
<dbReference type="NCBIfam" id="TIGR02937">
    <property type="entry name" value="sigma70-ECF"/>
    <property type="match status" value="1"/>
</dbReference>
<proteinExistence type="inferred from homology"/>
<dbReference type="Pfam" id="PF04542">
    <property type="entry name" value="Sigma70_r2"/>
    <property type="match status" value="1"/>
</dbReference>
<keyword evidence="9" id="KW-1185">Reference proteome</keyword>
<dbReference type="InterPro" id="IPR013249">
    <property type="entry name" value="RNA_pol_sigma70_r4_t2"/>
</dbReference>
<organism evidence="8 9">
    <name type="scientific">Kribbella soli</name>
    <dbReference type="NCBI Taxonomy" id="1124743"/>
    <lineage>
        <taxon>Bacteria</taxon>
        <taxon>Bacillati</taxon>
        <taxon>Actinomycetota</taxon>
        <taxon>Actinomycetes</taxon>
        <taxon>Propionibacteriales</taxon>
        <taxon>Kribbellaceae</taxon>
        <taxon>Kribbella</taxon>
    </lineage>
</organism>
<dbReference type="InterPro" id="IPR014325">
    <property type="entry name" value="RNA_pol_sigma-E_actinobac"/>
</dbReference>